<dbReference type="AlphaFoldDB" id="A0A5C8Z420"/>
<sequence length="254" mass="28643">MQKTTKARGATRRKTSNKRRLNLPWRQWFSSALKPAAVVLIIALLVVSISFIKRIDWQPIPVQQISLADPLAYQDEQGLRQVSDRFIGTSLLLLDIEEVQQSLQQLPWVKQVSVRKQWPGELEVLIEEHEPVAIWNGDQVLNSEGEPLERPANSLALASLVGPVGSEVQVMNQYLQFAQVFGQDGARLQEVKMHPRGAWQLTLENGVTISLGDEHLLARSRRVMKVLQLEAYKGSKIEYIDARYSNGVALKMAS</sequence>
<dbReference type="Gene3D" id="3.40.50.11690">
    <property type="entry name" value="Cell division protein FtsQ/DivIB"/>
    <property type="match status" value="1"/>
</dbReference>
<name>A0A5C8Z420_9GAMM</name>
<evidence type="ECO:0000256" key="5">
    <source>
        <dbReference type="ARBA" id="ARBA00022692"/>
    </source>
</evidence>
<dbReference type="Pfam" id="PF08478">
    <property type="entry name" value="POTRA_1"/>
    <property type="match status" value="1"/>
</dbReference>
<evidence type="ECO:0000256" key="2">
    <source>
        <dbReference type="ARBA" id="ARBA00022475"/>
    </source>
</evidence>
<evidence type="ECO:0000313" key="11">
    <source>
        <dbReference type="EMBL" id="TXR51999.1"/>
    </source>
</evidence>
<protein>
    <recommendedName>
        <fullName evidence="9">Cell division protein FtsQ</fullName>
    </recommendedName>
</protein>
<dbReference type="GO" id="GO:0032153">
    <property type="term" value="C:cell division site"/>
    <property type="evidence" value="ECO:0007669"/>
    <property type="project" value="UniProtKB-UniRule"/>
</dbReference>
<keyword evidence="8 9" id="KW-0131">Cell cycle</keyword>
<comment type="subunit">
    <text evidence="9">Part of a complex composed of FtsB, FtsL and FtsQ.</text>
</comment>
<keyword evidence="5 9" id="KW-0812">Transmembrane</keyword>
<comment type="caution">
    <text evidence="11">The sequence shown here is derived from an EMBL/GenBank/DDBJ whole genome shotgun (WGS) entry which is preliminary data.</text>
</comment>
<comment type="subcellular location">
    <subcellularLocation>
        <location evidence="9">Cell inner membrane</location>
        <topology evidence="9">Single-pass type II membrane protein</topology>
    </subcellularLocation>
    <subcellularLocation>
        <location evidence="1">Membrane</location>
    </subcellularLocation>
    <text evidence="9">Localizes to the division septum.</text>
</comment>
<dbReference type="InterPro" id="IPR034746">
    <property type="entry name" value="POTRA"/>
</dbReference>
<keyword evidence="3 9" id="KW-0997">Cell inner membrane</keyword>
<evidence type="ECO:0000256" key="9">
    <source>
        <dbReference type="HAMAP-Rule" id="MF_00911"/>
    </source>
</evidence>
<dbReference type="GO" id="GO:0043093">
    <property type="term" value="P:FtsZ-dependent cytokinesis"/>
    <property type="evidence" value="ECO:0007669"/>
    <property type="project" value="UniProtKB-UniRule"/>
</dbReference>
<evidence type="ECO:0000256" key="1">
    <source>
        <dbReference type="ARBA" id="ARBA00004370"/>
    </source>
</evidence>
<evidence type="ECO:0000256" key="8">
    <source>
        <dbReference type="ARBA" id="ARBA00023306"/>
    </source>
</evidence>
<dbReference type="HAMAP" id="MF_00911">
    <property type="entry name" value="FtsQ_subfam"/>
    <property type="match status" value="1"/>
</dbReference>
<keyword evidence="12" id="KW-1185">Reference proteome</keyword>
<reference evidence="11 12" key="1">
    <citation type="submission" date="2019-07" db="EMBL/GenBank/DDBJ databases">
        <title>Reinekea sp. strain SSH23 genome sequencing and assembly.</title>
        <authorList>
            <person name="Kim I."/>
        </authorList>
    </citation>
    <scope>NUCLEOTIDE SEQUENCE [LARGE SCALE GENOMIC DNA]</scope>
    <source>
        <strain evidence="11 12">SSH23</strain>
    </source>
</reference>
<gene>
    <name evidence="9" type="primary">ftsQ</name>
    <name evidence="11" type="ORF">FME95_11305</name>
</gene>
<dbReference type="Pfam" id="PF03799">
    <property type="entry name" value="FtsQ_DivIB_C"/>
    <property type="match status" value="1"/>
</dbReference>
<dbReference type="PANTHER" id="PTHR35851:SF1">
    <property type="entry name" value="CELL DIVISION PROTEIN FTSQ"/>
    <property type="match status" value="1"/>
</dbReference>
<dbReference type="InterPro" id="IPR026579">
    <property type="entry name" value="FtsQ"/>
</dbReference>
<evidence type="ECO:0000256" key="4">
    <source>
        <dbReference type="ARBA" id="ARBA00022618"/>
    </source>
</evidence>
<feature type="domain" description="POTRA" evidence="10">
    <location>
        <begin position="60"/>
        <end position="129"/>
    </location>
</feature>
<dbReference type="GO" id="GO:0090529">
    <property type="term" value="P:cell septum assembly"/>
    <property type="evidence" value="ECO:0007669"/>
    <property type="project" value="InterPro"/>
</dbReference>
<dbReference type="Proteomes" id="UP000321764">
    <property type="component" value="Unassembled WGS sequence"/>
</dbReference>
<evidence type="ECO:0000313" key="12">
    <source>
        <dbReference type="Proteomes" id="UP000321764"/>
    </source>
</evidence>
<evidence type="ECO:0000256" key="6">
    <source>
        <dbReference type="ARBA" id="ARBA00022989"/>
    </source>
</evidence>
<comment type="similarity">
    <text evidence="9">Belongs to the FtsQ/DivIB family. FtsQ subfamily.</text>
</comment>
<keyword evidence="7 9" id="KW-0472">Membrane</keyword>
<dbReference type="InterPro" id="IPR005548">
    <property type="entry name" value="Cell_div_FtsQ/DivIB_C"/>
</dbReference>
<dbReference type="OrthoDB" id="9790370at2"/>
<keyword evidence="2 9" id="KW-1003">Cell membrane</keyword>
<proteinExistence type="inferred from homology"/>
<keyword evidence="6 9" id="KW-1133">Transmembrane helix</keyword>
<dbReference type="Gene3D" id="3.10.20.310">
    <property type="entry name" value="membrane protein fhac"/>
    <property type="match status" value="1"/>
</dbReference>
<dbReference type="EMBL" id="VKAD01000002">
    <property type="protein sequence ID" value="TXR51999.1"/>
    <property type="molecule type" value="Genomic_DNA"/>
</dbReference>
<evidence type="ECO:0000259" key="10">
    <source>
        <dbReference type="PROSITE" id="PS51779"/>
    </source>
</evidence>
<organism evidence="11 12">
    <name type="scientific">Reinekea thalattae</name>
    <dbReference type="NCBI Taxonomy" id="2593301"/>
    <lineage>
        <taxon>Bacteria</taxon>
        <taxon>Pseudomonadati</taxon>
        <taxon>Pseudomonadota</taxon>
        <taxon>Gammaproteobacteria</taxon>
        <taxon>Oceanospirillales</taxon>
        <taxon>Saccharospirillaceae</taxon>
        <taxon>Reinekea</taxon>
    </lineage>
</organism>
<dbReference type="RefSeq" id="WP_147714595.1">
    <property type="nucleotide sequence ID" value="NZ_VKAD01000002.1"/>
</dbReference>
<dbReference type="InterPro" id="IPR045335">
    <property type="entry name" value="FtsQ_C_sf"/>
</dbReference>
<dbReference type="PANTHER" id="PTHR35851">
    <property type="entry name" value="CELL DIVISION PROTEIN FTSQ"/>
    <property type="match status" value="1"/>
</dbReference>
<accession>A0A5C8Z420</accession>
<comment type="function">
    <text evidence="9">Essential cell division protein. May link together the upstream cell division proteins, which are predominantly cytoplasmic, with the downstream cell division proteins, which are predominantly periplasmic. May control correct divisome assembly.</text>
</comment>
<dbReference type="GO" id="GO:0005886">
    <property type="term" value="C:plasma membrane"/>
    <property type="evidence" value="ECO:0007669"/>
    <property type="project" value="UniProtKB-SubCell"/>
</dbReference>
<evidence type="ECO:0000256" key="3">
    <source>
        <dbReference type="ARBA" id="ARBA00022519"/>
    </source>
</evidence>
<dbReference type="InterPro" id="IPR013685">
    <property type="entry name" value="POTRA_FtsQ_type"/>
</dbReference>
<dbReference type="PROSITE" id="PS51779">
    <property type="entry name" value="POTRA"/>
    <property type="match status" value="1"/>
</dbReference>
<keyword evidence="4 9" id="KW-0132">Cell division</keyword>
<evidence type="ECO:0000256" key="7">
    <source>
        <dbReference type="ARBA" id="ARBA00023136"/>
    </source>
</evidence>